<reference evidence="9 10" key="1">
    <citation type="submission" date="2016-10" db="EMBL/GenBank/DDBJ databases">
        <authorList>
            <person name="de Groot N.N."/>
        </authorList>
    </citation>
    <scope>NUCLEOTIDE SEQUENCE [LARGE SCALE GENOMIC DNA]</scope>
    <source>
        <strain evidence="9 10">DSM 23126</strain>
    </source>
</reference>
<evidence type="ECO:0000256" key="5">
    <source>
        <dbReference type="ARBA" id="ARBA00023136"/>
    </source>
</evidence>
<comment type="similarity">
    <text evidence="2">Belongs to the EamA transporter family.</text>
</comment>
<feature type="transmembrane region" description="Helical" evidence="7">
    <location>
        <begin position="111"/>
        <end position="133"/>
    </location>
</feature>
<dbReference type="EMBL" id="FNNC01000002">
    <property type="protein sequence ID" value="SDW38679.1"/>
    <property type="molecule type" value="Genomic_DNA"/>
</dbReference>
<feature type="domain" description="EamA" evidence="8">
    <location>
        <begin position="170"/>
        <end position="303"/>
    </location>
</feature>
<evidence type="ECO:0000313" key="9">
    <source>
        <dbReference type="EMBL" id="SDW38679.1"/>
    </source>
</evidence>
<dbReference type="OrthoDB" id="6707571at2"/>
<dbReference type="InterPro" id="IPR000620">
    <property type="entry name" value="EamA_dom"/>
</dbReference>
<accession>A0A1H2T5X2</accession>
<keyword evidence="3 7" id="KW-0812">Transmembrane</keyword>
<dbReference type="PANTHER" id="PTHR32322:SF2">
    <property type="entry name" value="EAMA DOMAIN-CONTAINING PROTEIN"/>
    <property type="match status" value="1"/>
</dbReference>
<dbReference type="SUPFAM" id="SSF103481">
    <property type="entry name" value="Multidrug resistance efflux transporter EmrE"/>
    <property type="match status" value="2"/>
</dbReference>
<feature type="transmembrane region" description="Helical" evidence="7">
    <location>
        <begin position="261"/>
        <end position="281"/>
    </location>
</feature>
<dbReference type="STRING" id="1122204.SAMN05421781_1237"/>
<feature type="domain" description="EamA" evidence="8">
    <location>
        <begin position="22"/>
        <end position="155"/>
    </location>
</feature>
<dbReference type="InterPro" id="IPR037185">
    <property type="entry name" value="EmrE-like"/>
</dbReference>
<proteinExistence type="inferred from homology"/>
<protein>
    <submittedName>
        <fullName evidence="9">Threonine/homoserine efflux transporter RhtA</fullName>
    </submittedName>
</protein>
<organism evidence="9 10">
    <name type="scientific">Marinococcus luteus</name>
    <dbReference type="NCBI Taxonomy" id="1122204"/>
    <lineage>
        <taxon>Bacteria</taxon>
        <taxon>Bacillati</taxon>
        <taxon>Bacillota</taxon>
        <taxon>Bacilli</taxon>
        <taxon>Bacillales</taxon>
        <taxon>Bacillaceae</taxon>
        <taxon>Marinococcus</taxon>
    </lineage>
</organism>
<feature type="transmembrane region" description="Helical" evidence="7">
    <location>
        <begin position="198"/>
        <end position="218"/>
    </location>
</feature>
<dbReference type="Proteomes" id="UP000199488">
    <property type="component" value="Unassembled WGS sequence"/>
</dbReference>
<comment type="subcellular location">
    <subcellularLocation>
        <location evidence="1">Endomembrane system</location>
        <topology evidence="1">Multi-pass membrane protein</topology>
    </subcellularLocation>
</comment>
<evidence type="ECO:0000256" key="7">
    <source>
        <dbReference type="SAM" id="Phobius"/>
    </source>
</evidence>
<feature type="transmembrane region" description="Helical" evidence="7">
    <location>
        <begin position="142"/>
        <end position="160"/>
    </location>
</feature>
<evidence type="ECO:0000256" key="1">
    <source>
        <dbReference type="ARBA" id="ARBA00004127"/>
    </source>
</evidence>
<feature type="transmembrane region" description="Helical" evidence="7">
    <location>
        <begin position="287"/>
        <end position="304"/>
    </location>
</feature>
<dbReference type="Gene3D" id="1.10.3730.20">
    <property type="match status" value="2"/>
</dbReference>
<feature type="transmembrane region" description="Helical" evidence="7">
    <location>
        <begin position="52"/>
        <end position="72"/>
    </location>
</feature>
<gene>
    <name evidence="9" type="ORF">SAMN05421781_1237</name>
</gene>
<feature type="compositionally biased region" description="Basic and acidic residues" evidence="6">
    <location>
        <begin position="321"/>
        <end position="333"/>
    </location>
</feature>
<evidence type="ECO:0000256" key="6">
    <source>
        <dbReference type="SAM" id="MobiDB-lite"/>
    </source>
</evidence>
<keyword evidence="5 7" id="KW-0472">Membrane</keyword>
<feature type="transmembrane region" description="Helical" evidence="7">
    <location>
        <begin position="84"/>
        <end position="105"/>
    </location>
</feature>
<sequence length="333" mass="36125">MIAELKEKDSYKGGAAMKPSTAYLFAVAGASFWGFTGLFVQNMYRYNIEPDQVVALRMAGSALILFLAVALVRPYLLKVRWYDLPHFIGLGVGSIALFNWCYFTVMNEASLSIAVVLLYTSPVFVALISRFVFKEKITMNKLAAILLTIAGCALVAGLLPGGAGGMSLSILMIGLLSGLCCGLYSILGKFVTPKYHSITITAYTMLAGGVVMVPFSGLLANEEAIQEPMMWMYGLGGILLSTIAAYILFTIGLKYIESGKAAILSTVEPMVAIVIGVFAFGDRLSSWQGLGIVLIFSAVVLSIYSRPGKFRKKRGNRRRKSQNEWEKKPGGDV</sequence>
<dbReference type="GO" id="GO:0016020">
    <property type="term" value="C:membrane"/>
    <property type="evidence" value="ECO:0007669"/>
    <property type="project" value="UniProtKB-SubCell"/>
</dbReference>
<feature type="region of interest" description="Disordered" evidence="6">
    <location>
        <begin position="312"/>
        <end position="333"/>
    </location>
</feature>
<feature type="transmembrane region" description="Helical" evidence="7">
    <location>
        <begin position="166"/>
        <end position="186"/>
    </location>
</feature>
<evidence type="ECO:0000259" key="8">
    <source>
        <dbReference type="Pfam" id="PF00892"/>
    </source>
</evidence>
<evidence type="ECO:0000313" key="10">
    <source>
        <dbReference type="Proteomes" id="UP000199488"/>
    </source>
</evidence>
<evidence type="ECO:0000256" key="4">
    <source>
        <dbReference type="ARBA" id="ARBA00022989"/>
    </source>
</evidence>
<feature type="transmembrane region" description="Helical" evidence="7">
    <location>
        <begin position="21"/>
        <end position="40"/>
    </location>
</feature>
<evidence type="ECO:0000256" key="2">
    <source>
        <dbReference type="ARBA" id="ARBA00007362"/>
    </source>
</evidence>
<keyword evidence="4 7" id="KW-1133">Transmembrane helix</keyword>
<dbReference type="Pfam" id="PF00892">
    <property type="entry name" value="EamA"/>
    <property type="match status" value="2"/>
</dbReference>
<dbReference type="AlphaFoldDB" id="A0A1H2T5X2"/>
<evidence type="ECO:0000256" key="3">
    <source>
        <dbReference type="ARBA" id="ARBA00022692"/>
    </source>
</evidence>
<feature type="transmembrane region" description="Helical" evidence="7">
    <location>
        <begin position="230"/>
        <end position="249"/>
    </location>
</feature>
<keyword evidence="10" id="KW-1185">Reference proteome</keyword>
<name>A0A1H2T5X2_9BACI</name>
<dbReference type="PANTHER" id="PTHR32322">
    <property type="entry name" value="INNER MEMBRANE TRANSPORTER"/>
    <property type="match status" value="1"/>
</dbReference>
<dbReference type="InterPro" id="IPR050638">
    <property type="entry name" value="AA-Vitamin_Transporters"/>
</dbReference>